<dbReference type="PANTHER" id="PTHR43798">
    <property type="entry name" value="MONOACYLGLYCEROL LIPASE"/>
    <property type="match status" value="1"/>
</dbReference>
<dbReference type="EMBL" id="KZ302023">
    <property type="protein sequence ID" value="PFH49652.1"/>
    <property type="molecule type" value="Genomic_DNA"/>
</dbReference>
<evidence type="ECO:0000313" key="2">
    <source>
        <dbReference type="EMBL" id="PFH49652.1"/>
    </source>
</evidence>
<evidence type="ECO:0000313" key="3">
    <source>
        <dbReference type="Proteomes" id="UP000242287"/>
    </source>
</evidence>
<dbReference type="InterPro" id="IPR050266">
    <property type="entry name" value="AB_hydrolase_sf"/>
</dbReference>
<dbReference type="GO" id="GO:0016020">
    <property type="term" value="C:membrane"/>
    <property type="evidence" value="ECO:0007669"/>
    <property type="project" value="TreeGrafter"/>
</dbReference>
<accession>A0A2A9NPP8</accession>
<evidence type="ECO:0000259" key="1">
    <source>
        <dbReference type="Pfam" id="PF12146"/>
    </source>
</evidence>
<keyword evidence="3" id="KW-1185">Reference proteome</keyword>
<dbReference type="OrthoDB" id="408373at2759"/>
<dbReference type="Pfam" id="PF12146">
    <property type="entry name" value="Hydrolase_4"/>
    <property type="match status" value="1"/>
</dbReference>
<feature type="domain" description="Serine aminopeptidase S33" evidence="1">
    <location>
        <begin position="26"/>
        <end position="244"/>
    </location>
</feature>
<sequence>MNHNAPRVIKSADGTEIYCDAAGDPSKPAVVFITGLSMTTLIFDTVFNDKRWTEKLYLVRYDPRGHGMSGKPVDEASWESKRLAQDFDAVVGEFRLVKPFVLGWSMGATHVADILAAHPPSYISGIINVEGLPYLAAGVFSSLCKSAALNVLEVMQRTEDVPLFQEMAELFVMMCSDKLPYNLRLACLGGVMVQPRMVVRRLVSRVQDESGLLKAGKEMKLPMLMVWGGEDKLSSCAGFKEVLEGWQEYTEVGLLEADHVPWLSCPEEFRNVILDWVEAVLLGRKTAD</sequence>
<reference evidence="2 3" key="1">
    <citation type="submission" date="2014-02" db="EMBL/GenBank/DDBJ databases">
        <title>Transposable element dynamics among asymbiotic and ectomycorrhizal Amanita fungi.</title>
        <authorList>
            <consortium name="DOE Joint Genome Institute"/>
            <person name="Hess J."/>
            <person name="Skrede I."/>
            <person name="Wolfe B."/>
            <person name="LaButti K."/>
            <person name="Ohm R.A."/>
            <person name="Grigoriev I.V."/>
            <person name="Pringle A."/>
        </authorList>
    </citation>
    <scope>NUCLEOTIDE SEQUENCE [LARGE SCALE GENOMIC DNA]</scope>
    <source>
        <strain evidence="2 3">SKay4041</strain>
    </source>
</reference>
<name>A0A2A9NPP8_9AGAR</name>
<proteinExistence type="predicted"/>
<dbReference type="SUPFAM" id="SSF53474">
    <property type="entry name" value="alpha/beta-Hydrolases"/>
    <property type="match status" value="1"/>
</dbReference>
<dbReference type="Gene3D" id="3.40.50.1820">
    <property type="entry name" value="alpha/beta hydrolase"/>
    <property type="match status" value="1"/>
</dbReference>
<organism evidence="2 3">
    <name type="scientific">Amanita thiersii Skay4041</name>
    <dbReference type="NCBI Taxonomy" id="703135"/>
    <lineage>
        <taxon>Eukaryota</taxon>
        <taxon>Fungi</taxon>
        <taxon>Dikarya</taxon>
        <taxon>Basidiomycota</taxon>
        <taxon>Agaricomycotina</taxon>
        <taxon>Agaricomycetes</taxon>
        <taxon>Agaricomycetidae</taxon>
        <taxon>Agaricales</taxon>
        <taxon>Pluteineae</taxon>
        <taxon>Amanitaceae</taxon>
        <taxon>Amanita</taxon>
    </lineage>
</organism>
<protein>
    <recommendedName>
        <fullName evidence="1">Serine aminopeptidase S33 domain-containing protein</fullName>
    </recommendedName>
</protein>
<dbReference type="InterPro" id="IPR029058">
    <property type="entry name" value="AB_hydrolase_fold"/>
</dbReference>
<dbReference type="Proteomes" id="UP000242287">
    <property type="component" value="Unassembled WGS sequence"/>
</dbReference>
<gene>
    <name evidence="2" type="ORF">AMATHDRAFT_62782</name>
</gene>
<dbReference type="AlphaFoldDB" id="A0A2A9NPP8"/>
<dbReference type="InterPro" id="IPR022742">
    <property type="entry name" value="Hydrolase_4"/>
</dbReference>
<dbReference type="STRING" id="703135.A0A2A9NPP8"/>
<dbReference type="PANTHER" id="PTHR43798:SF33">
    <property type="entry name" value="HYDROLASE, PUTATIVE (AFU_ORTHOLOGUE AFUA_2G14860)-RELATED"/>
    <property type="match status" value="1"/>
</dbReference>